<organism evidence="1 2">
    <name type="scientific">Araneus ventricosus</name>
    <name type="common">Orbweaver spider</name>
    <name type="synonym">Epeira ventricosa</name>
    <dbReference type="NCBI Taxonomy" id="182803"/>
    <lineage>
        <taxon>Eukaryota</taxon>
        <taxon>Metazoa</taxon>
        <taxon>Ecdysozoa</taxon>
        <taxon>Arthropoda</taxon>
        <taxon>Chelicerata</taxon>
        <taxon>Arachnida</taxon>
        <taxon>Araneae</taxon>
        <taxon>Araneomorphae</taxon>
        <taxon>Entelegynae</taxon>
        <taxon>Araneoidea</taxon>
        <taxon>Araneidae</taxon>
        <taxon>Araneus</taxon>
    </lineage>
</organism>
<evidence type="ECO:0008006" key="3">
    <source>
        <dbReference type="Google" id="ProtNLM"/>
    </source>
</evidence>
<comment type="caution">
    <text evidence="1">The sequence shown here is derived from an EMBL/GenBank/DDBJ whole genome shotgun (WGS) entry which is preliminary data.</text>
</comment>
<name>A0A4Y2GYY9_ARAVE</name>
<evidence type="ECO:0000313" key="2">
    <source>
        <dbReference type="Proteomes" id="UP000499080"/>
    </source>
</evidence>
<protein>
    <recommendedName>
        <fullName evidence="3">Reverse transcriptase domain-containing protein</fullName>
    </recommendedName>
</protein>
<sequence>MILSEEDRDATRFLWFRTEKDADGKTHLLNDILIYRFSRLPFGLSPSPLLLSASLRELVSKNSDTYPLAAKQLEGNSFIDGFIMGVCTEEAASALYFNMKNLMALIGLPLAK</sequence>
<dbReference type="EMBL" id="BGPR01001622">
    <property type="protein sequence ID" value="GBM58109.1"/>
    <property type="molecule type" value="Genomic_DNA"/>
</dbReference>
<reference evidence="1 2" key="1">
    <citation type="journal article" date="2019" name="Sci. Rep.">
        <title>Orb-weaving spider Araneus ventricosus genome elucidates the spidroin gene catalogue.</title>
        <authorList>
            <person name="Kono N."/>
            <person name="Nakamura H."/>
            <person name="Ohtoshi R."/>
            <person name="Moran D.A.P."/>
            <person name="Shinohara A."/>
            <person name="Yoshida Y."/>
            <person name="Fujiwara M."/>
            <person name="Mori M."/>
            <person name="Tomita M."/>
            <person name="Arakawa K."/>
        </authorList>
    </citation>
    <scope>NUCLEOTIDE SEQUENCE [LARGE SCALE GENOMIC DNA]</scope>
</reference>
<dbReference type="AlphaFoldDB" id="A0A4Y2GYY9"/>
<keyword evidence="2" id="KW-1185">Reference proteome</keyword>
<proteinExistence type="predicted"/>
<gene>
    <name evidence="1" type="ORF">AVEN_164294_1</name>
</gene>
<evidence type="ECO:0000313" key="1">
    <source>
        <dbReference type="EMBL" id="GBM58109.1"/>
    </source>
</evidence>
<dbReference type="Proteomes" id="UP000499080">
    <property type="component" value="Unassembled WGS sequence"/>
</dbReference>
<accession>A0A4Y2GYY9</accession>